<dbReference type="EMBL" id="JBBUTH010000011">
    <property type="protein sequence ID" value="MEK8053395.1"/>
    <property type="molecule type" value="Genomic_DNA"/>
</dbReference>
<feature type="transmembrane region" description="Helical" evidence="2">
    <location>
        <begin position="35"/>
        <end position="57"/>
    </location>
</feature>
<accession>A0ABU9CNJ2</accession>
<keyword evidence="2" id="KW-1133">Transmembrane helix</keyword>
<organism evidence="3 4">
    <name type="scientific">Pseudaquabacterium inlustre</name>
    <dbReference type="NCBI Taxonomy" id="2984192"/>
    <lineage>
        <taxon>Bacteria</taxon>
        <taxon>Pseudomonadati</taxon>
        <taxon>Pseudomonadota</taxon>
        <taxon>Betaproteobacteria</taxon>
        <taxon>Burkholderiales</taxon>
        <taxon>Sphaerotilaceae</taxon>
        <taxon>Pseudaquabacterium</taxon>
    </lineage>
</organism>
<evidence type="ECO:0000256" key="1">
    <source>
        <dbReference type="SAM" id="Coils"/>
    </source>
</evidence>
<dbReference type="Proteomes" id="UP001365405">
    <property type="component" value="Unassembled WGS sequence"/>
</dbReference>
<dbReference type="Pfam" id="PF04612">
    <property type="entry name" value="T2SSM"/>
    <property type="match status" value="1"/>
</dbReference>
<keyword evidence="4" id="KW-1185">Reference proteome</keyword>
<keyword evidence="2" id="KW-0472">Membrane</keyword>
<evidence type="ECO:0000256" key="2">
    <source>
        <dbReference type="SAM" id="Phobius"/>
    </source>
</evidence>
<feature type="coiled-coil region" evidence="1">
    <location>
        <begin position="60"/>
        <end position="87"/>
    </location>
</feature>
<dbReference type="RefSeq" id="WP_341413132.1">
    <property type="nucleotide sequence ID" value="NZ_JBBUTH010000011.1"/>
</dbReference>
<name>A0ABU9CNJ2_9BURK</name>
<evidence type="ECO:0000313" key="4">
    <source>
        <dbReference type="Proteomes" id="UP001365405"/>
    </source>
</evidence>
<keyword evidence="1" id="KW-0175">Coiled coil</keyword>
<evidence type="ECO:0000313" key="3">
    <source>
        <dbReference type="EMBL" id="MEK8053395.1"/>
    </source>
</evidence>
<gene>
    <name evidence="3" type="primary">gspM</name>
    <name evidence="3" type="ORF">AACH10_24270</name>
</gene>
<dbReference type="InterPro" id="IPR007690">
    <property type="entry name" value="T2SS_GspM"/>
</dbReference>
<sequence>MSRVTRPGPLGQALAPARAALLAQWQGLAPRERRGVAVAAALLGVALLWFVAIAPAWRTLRELPAQREALESQLQQMQGLATEAQALRAVPPVPTEQATTALNAAAQRLGAQGRLTPQGPQRMVLTLQGASSAQLAAFLGEARAGARARVLEATLNQTGPGSFDGSLVLAIGGAP</sequence>
<protein>
    <submittedName>
        <fullName evidence="3">Type II secretion system protein GspM</fullName>
    </submittedName>
</protein>
<keyword evidence="2" id="KW-0812">Transmembrane</keyword>
<reference evidence="3 4" key="1">
    <citation type="submission" date="2024-04" db="EMBL/GenBank/DDBJ databases">
        <title>Novel species of the genus Ideonella isolated from streams.</title>
        <authorList>
            <person name="Lu H."/>
        </authorList>
    </citation>
    <scope>NUCLEOTIDE SEQUENCE [LARGE SCALE GENOMIC DNA]</scope>
    <source>
        <strain evidence="3 4">DXS22W</strain>
    </source>
</reference>
<proteinExistence type="predicted"/>
<comment type="caution">
    <text evidence="3">The sequence shown here is derived from an EMBL/GenBank/DDBJ whole genome shotgun (WGS) entry which is preliminary data.</text>
</comment>